<dbReference type="Proteomes" id="UP000070366">
    <property type="component" value="Unassembled WGS sequence"/>
</dbReference>
<evidence type="ECO:0000313" key="3">
    <source>
        <dbReference type="EMBL" id="KXK66608.1"/>
    </source>
</evidence>
<comment type="caution">
    <text evidence="3">The sequence shown here is derived from an EMBL/GenBank/DDBJ whole genome shotgun (WGS) entry which is preliminary data.</text>
</comment>
<evidence type="ECO:0000256" key="2">
    <source>
        <dbReference type="SAM" id="SignalP"/>
    </source>
</evidence>
<reference evidence="3 4" key="1">
    <citation type="submission" date="2016-02" db="EMBL/GenBank/DDBJ databases">
        <authorList>
            <person name="Wen L."/>
            <person name="He K."/>
            <person name="Yang H."/>
        </authorList>
    </citation>
    <scope>NUCLEOTIDE SEQUENCE [LARGE SCALE GENOMIC DNA]</scope>
    <source>
        <strain evidence="3 4">DSM 22607</strain>
    </source>
</reference>
<dbReference type="OrthoDB" id="9987465at2"/>
<dbReference type="EMBL" id="LSZW01000040">
    <property type="protein sequence ID" value="KXK66608.1"/>
    <property type="molecule type" value="Genomic_DNA"/>
</dbReference>
<gene>
    <name evidence="3" type="ORF">HMPREF3293_00651</name>
</gene>
<protein>
    <submittedName>
        <fullName evidence="3">Uncharacterized protein</fullName>
    </submittedName>
</protein>
<dbReference type="PROSITE" id="PS51257">
    <property type="entry name" value="PROKAR_LIPOPROTEIN"/>
    <property type="match status" value="1"/>
</dbReference>
<feature type="signal peptide" evidence="2">
    <location>
        <begin position="1"/>
        <end position="18"/>
    </location>
</feature>
<keyword evidence="2" id="KW-0732">Signal</keyword>
<evidence type="ECO:0000313" key="4">
    <source>
        <dbReference type="Proteomes" id="UP000070366"/>
    </source>
</evidence>
<evidence type="ECO:0000256" key="1">
    <source>
        <dbReference type="SAM" id="MobiDB-lite"/>
    </source>
</evidence>
<keyword evidence="4" id="KW-1185">Reference proteome</keyword>
<feature type="chain" id="PRO_5038609041" evidence="2">
    <location>
        <begin position="19"/>
        <end position="150"/>
    </location>
</feature>
<dbReference type="KEGG" id="cmiu:B1H56_10280"/>
<sequence length="150" mass="15477">MKKIVLVMVAVVLCVAFAAGCTAQTATPSESAQATESAEATESASVEASAEAPTANADYASWTSEEWAAASDGDQTAAAEALLLDIGDYMMDGYSDLVEQAKTNDSVKEQIDSQIESLKSQIKTFLDSTPGATIGDLAEASKQVVNSGAE</sequence>
<organism evidence="3 4">
    <name type="scientific">Christensenella minuta</name>
    <dbReference type="NCBI Taxonomy" id="626937"/>
    <lineage>
        <taxon>Bacteria</taxon>
        <taxon>Bacillati</taxon>
        <taxon>Bacillota</taxon>
        <taxon>Clostridia</taxon>
        <taxon>Christensenellales</taxon>
        <taxon>Christensenellaceae</taxon>
        <taxon>Christensenella</taxon>
    </lineage>
</organism>
<dbReference type="AlphaFoldDB" id="A0A136Q7F0"/>
<proteinExistence type="predicted"/>
<accession>A0A136Q7F0</accession>
<name>A0A136Q7F0_9FIRM</name>
<dbReference type="RefSeq" id="WP_066522729.1">
    <property type="nucleotide sequence ID" value="NZ_CABMOF010000009.1"/>
</dbReference>
<feature type="region of interest" description="Disordered" evidence="1">
    <location>
        <begin position="26"/>
        <end position="57"/>
    </location>
</feature>